<evidence type="ECO:0000313" key="2">
    <source>
        <dbReference type="EMBL" id="SBS81472.1"/>
    </source>
</evidence>
<dbReference type="EMBL" id="FLQW01000039">
    <property type="protein sequence ID" value="SBS81472.1"/>
    <property type="molecule type" value="Genomic_DNA"/>
</dbReference>
<protein>
    <recommendedName>
        <fullName evidence="1">Calponin-homology (CH) domain-containing protein</fullName>
    </recommendedName>
</protein>
<organism evidence="2 3">
    <name type="scientific">Plasmodium malariae</name>
    <dbReference type="NCBI Taxonomy" id="5858"/>
    <lineage>
        <taxon>Eukaryota</taxon>
        <taxon>Sar</taxon>
        <taxon>Alveolata</taxon>
        <taxon>Apicomplexa</taxon>
        <taxon>Aconoidasida</taxon>
        <taxon>Haemosporida</taxon>
        <taxon>Plasmodiidae</taxon>
        <taxon>Plasmodium</taxon>
        <taxon>Plasmodium (Plasmodium)</taxon>
    </lineage>
</organism>
<evidence type="ECO:0000259" key="1">
    <source>
        <dbReference type="PROSITE" id="PS50021"/>
    </source>
</evidence>
<feature type="domain" description="Calponin-homology (CH)" evidence="1">
    <location>
        <begin position="37"/>
        <end position="145"/>
    </location>
</feature>
<accession>A0A1A8VRN6</accession>
<dbReference type="CDD" id="cd00014">
    <property type="entry name" value="CH_SF"/>
    <property type="match status" value="1"/>
</dbReference>
<gene>
    <name evidence="2" type="ORF">PMALA_000770</name>
</gene>
<name>A0A1A8VRN6_PLAMA</name>
<dbReference type="Gene3D" id="1.10.418.10">
    <property type="entry name" value="Calponin-like domain"/>
    <property type="match status" value="1"/>
</dbReference>
<sequence>MGAHSFDNRGKLYNEITKCGIYAKKKETLYQTKCLGIYSFSVIIDWLNSLLICSKILNENNIYEEIKDGLLILKLIKIYIPHVEIRGIFPKAIKKKCAIQNLENALSIIYKNNTYYYSIVSSVDIYEQKEKKVNIFLIQLFDRFEFQNLKNISRPLLNWYNYTLKKFSLSLYRETINNPFHITTNESLFKYDKNKNLYYNKNCELNVCTQHSEFNISYENNNPDEYAKDYKTKISKKEQICILKNFATYILYKDKKDCPNQTPYIVKDFSDCIKIFFIFYRHGYLSIEELKNVAKPHITNTFYLLHSLLRKLNIPIILQNNYLSNPCEVAILLQLKYIQCFIHNNGYEKSINLKGEFFFSDLLRKKWEICKKEEKKEEEGKKKKKKKLECTHEDIQNNEYDRPQLTHDNNMYANRYIKRTLQEYNKRNIHRIIVTPDMENREYEHFRNKIAMCSSGSEIDEKLHTLGQRQFNIVSICDEANDEIEKNETELITGIETKFHEKGGEKIQDTEVKYVNNEKVNSTTRGIDECEHEKKHMTRTGKKKKKKIHKKDQNYYTHSKQKELVPIYESLEKEIFRGTSIKDIRKMFYDHINENINAHKKEQLNSKIN</sequence>
<dbReference type="AlphaFoldDB" id="A0A1A8VRN6"/>
<dbReference type="InterPro" id="IPR036872">
    <property type="entry name" value="CH_dom_sf"/>
</dbReference>
<dbReference type="SUPFAM" id="SSF47576">
    <property type="entry name" value="Calponin-homology domain, CH-domain"/>
    <property type="match status" value="1"/>
</dbReference>
<reference evidence="3" key="1">
    <citation type="submission" date="2016-05" db="EMBL/GenBank/DDBJ databases">
        <authorList>
            <person name="Naeem Raeece"/>
        </authorList>
    </citation>
    <scope>NUCLEOTIDE SEQUENCE [LARGE SCALE GENOMIC DNA]</scope>
</reference>
<dbReference type="Proteomes" id="UP000078597">
    <property type="component" value="Unassembled WGS sequence"/>
</dbReference>
<proteinExistence type="predicted"/>
<dbReference type="Pfam" id="PF00307">
    <property type="entry name" value="CH"/>
    <property type="match status" value="1"/>
</dbReference>
<evidence type="ECO:0000313" key="3">
    <source>
        <dbReference type="Proteomes" id="UP000078597"/>
    </source>
</evidence>
<dbReference type="PROSITE" id="PS50021">
    <property type="entry name" value="CH"/>
    <property type="match status" value="1"/>
</dbReference>
<dbReference type="InterPro" id="IPR001715">
    <property type="entry name" value="CH_dom"/>
</dbReference>
<dbReference type="VEuPathDB" id="PlasmoDB:PmUG01_01026200"/>